<keyword evidence="2" id="KW-0539">Nucleus</keyword>
<dbReference type="Gene3D" id="1.10.1240.40">
    <property type="entry name" value="ENT domain"/>
    <property type="match status" value="1"/>
</dbReference>
<dbReference type="Pfam" id="PF03735">
    <property type="entry name" value="ENT"/>
    <property type="match status" value="1"/>
</dbReference>
<evidence type="ECO:0000256" key="2">
    <source>
        <dbReference type="ARBA" id="ARBA00023242"/>
    </source>
</evidence>
<sequence length="367" mass="41412">MGLYGISNQIRFHGGVQFLSNMDQFWLFGNYKHNHGIGSERMSPATKPHGRDDWDIEFQIHRMEAKAYHAVLRAFSAQSNNLTWGREALMTELRKELNISDDEHGVLLTKIKSDEAIKVIREWRNDAHCAQEYGKDAPRYPSKLVSNAQQREVETQHPPVSKSQKYSSCSQPCAEVIPSATAAPDAQIKDIGRMRVKLGRNFVTQGNSPFLNLKYQGELSKAQGSGDLAMLSSGNGRQSMHIIGRNPQAPYGSRSTGLVKSQLKMGFHPIGSDNLNKSSDLIKIRATDKVLYEVEKLLDCQESLVPLHVEKAKLILKEHERAILEALDKLPDVSDVDDSPKQIWHKYPHEQLPVTGRKMLIRNDFYG</sequence>
<dbReference type="AlphaFoldDB" id="A0A251N506"/>
<dbReference type="GO" id="GO:0050832">
    <property type="term" value="P:defense response to fungus"/>
    <property type="evidence" value="ECO:0007669"/>
    <property type="project" value="InterPro"/>
</dbReference>
<evidence type="ECO:0000256" key="1">
    <source>
        <dbReference type="ARBA" id="ARBA00004123"/>
    </source>
</evidence>
<dbReference type="InterPro" id="IPR033485">
    <property type="entry name" value="EMSY-LIKE_plant"/>
</dbReference>
<evidence type="ECO:0000313" key="4">
    <source>
        <dbReference type="EMBL" id="ONH94406.1"/>
    </source>
</evidence>
<reference evidence="4 5" key="1">
    <citation type="journal article" date="2013" name="Nat. Genet.">
        <title>The high-quality draft genome of peach (Prunus persica) identifies unique patterns of genetic diversity, domestication and genome evolution.</title>
        <authorList>
            <consortium name="International Peach Genome Initiative"/>
            <person name="Verde I."/>
            <person name="Abbott A.G."/>
            <person name="Scalabrin S."/>
            <person name="Jung S."/>
            <person name="Shu S."/>
            <person name="Marroni F."/>
            <person name="Zhebentyayeva T."/>
            <person name="Dettori M.T."/>
            <person name="Grimwood J."/>
            <person name="Cattonaro F."/>
            <person name="Zuccolo A."/>
            <person name="Rossini L."/>
            <person name="Jenkins J."/>
            <person name="Vendramin E."/>
            <person name="Meisel L.A."/>
            <person name="Decroocq V."/>
            <person name="Sosinski B."/>
            <person name="Prochnik S."/>
            <person name="Mitros T."/>
            <person name="Policriti A."/>
            <person name="Cipriani G."/>
            <person name="Dondini L."/>
            <person name="Ficklin S."/>
            <person name="Goodstein D.M."/>
            <person name="Xuan P."/>
            <person name="Del Fabbro C."/>
            <person name="Aramini V."/>
            <person name="Copetti D."/>
            <person name="Gonzalez S."/>
            <person name="Horner D.S."/>
            <person name="Falchi R."/>
            <person name="Lucas S."/>
            <person name="Mica E."/>
            <person name="Maldonado J."/>
            <person name="Lazzari B."/>
            <person name="Bielenberg D."/>
            <person name="Pirona R."/>
            <person name="Miculan M."/>
            <person name="Barakat A."/>
            <person name="Testolin R."/>
            <person name="Stella A."/>
            <person name="Tartarini S."/>
            <person name="Tonutti P."/>
            <person name="Arus P."/>
            <person name="Orellana A."/>
            <person name="Wells C."/>
            <person name="Main D."/>
            <person name="Vizzotto G."/>
            <person name="Silva H."/>
            <person name="Salamini F."/>
            <person name="Schmutz J."/>
            <person name="Morgante M."/>
            <person name="Rokhsar D.S."/>
        </authorList>
    </citation>
    <scope>NUCLEOTIDE SEQUENCE [LARGE SCALE GENOMIC DNA]</scope>
    <source>
        <strain evidence="5">cv. Nemared</strain>
    </source>
</reference>
<dbReference type="Proteomes" id="UP000006882">
    <property type="component" value="Chromosome G7"/>
</dbReference>
<name>A0A251N506_PRUPE</name>
<comment type="subcellular location">
    <subcellularLocation>
        <location evidence="1">Nucleus</location>
    </subcellularLocation>
</comment>
<organism evidence="4 5">
    <name type="scientific">Prunus persica</name>
    <name type="common">Peach</name>
    <name type="synonym">Amygdalus persica</name>
    <dbReference type="NCBI Taxonomy" id="3760"/>
    <lineage>
        <taxon>Eukaryota</taxon>
        <taxon>Viridiplantae</taxon>
        <taxon>Streptophyta</taxon>
        <taxon>Embryophyta</taxon>
        <taxon>Tracheophyta</taxon>
        <taxon>Spermatophyta</taxon>
        <taxon>Magnoliopsida</taxon>
        <taxon>eudicotyledons</taxon>
        <taxon>Gunneridae</taxon>
        <taxon>Pentapetalae</taxon>
        <taxon>rosids</taxon>
        <taxon>fabids</taxon>
        <taxon>Rosales</taxon>
        <taxon>Rosaceae</taxon>
        <taxon>Amygdaloideae</taxon>
        <taxon>Amygdaleae</taxon>
        <taxon>Prunus</taxon>
    </lineage>
</organism>
<dbReference type="GO" id="GO:0005634">
    <property type="term" value="C:nucleus"/>
    <property type="evidence" value="ECO:0007669"/>
    <property type="project" value="UniProtKB-SubCell"/>
</dbReference>
<gene>
    <name evidence="4" type="ORF">PRUPE_7G014800</name>
</gene>
<dbReference type="EMBL" id="CM007657">
    <property type="protein sequence ID" value="ONH94406.1"/>
    <property type="molecule type" value="Genomic_DNA"/>
</dbReference>
<dbReference type="SUPFAM" id="SSF158639">
    <property type="entry name" value="ENT-like"/>
    <property type="match status" value="1"/>
</dbReference>
<accession>A0A251N506</accession>
<dbReference type="Gramene" id="ONH94406">
    <property type="protein sequence ID" value="ONH94406"/>
    <property type="gene ID" value="PRUPE_7G014800"/>
</dbReference>
<dbReference type="PROSITE" id="PS51138">
    <property type="entry name" value="ENT"/>
    <property type="match status" value="1"/>
</dbReference>
<evidence type="ECO:0000259" key="3">
    <source>
        <dbReference type="PROSITE" id="PS51138"/>
    </source>
</evidence>
<dbReference type="InterPro" id="IPR036142">
    <property type="entry name" value="ENT_dom-like_sf"/>
</dbReference>
<dbReference type="PANTHER" id="PTHR33432">
    <property type="entry name" value="PROTEIN EMSY-LIKE 4"/>
    <property type="match status" value="1"/>
</dbReference>
<proteinExistence type="predicted"/>
<feature type="domain" description="ENT" evidence="3">
    <location>
        <begin position="56"/>
        <end position="149"/>
    </location>
</feature>
<dbReference type="SMART" id="SM01191">
    <property type="entry name" value="ENT"/>
    <property type="match status" value="1"/>
</dbReference>
<keyword evidence="5" id="KW-1185">Reference proteome</keyword>
<dbReference type="InterPro" id="IPR005491">
    <property type="entry name" value="ENT_dom"/>
</dbReference>
<evidence type="ECO:0000313" key="5">
    <source>
        <dbReference type="Proteomes" id="UP000006882"/>
    </source>
</evidence>
<dbReference type="PANTHER" id="PTHR33432:SF22">
    <property type="entry name" value="OS10G0436850 PROTEIN"/>
    <property type="match status" value="1"/>
</dbReference>
<protein>
    <recommendedName>
        <fullName evidence="3">ENT domain-containing protein</fullName>
    </recommendedName>
</protein>
<dbReference type="STRING" id="3760.A0A251N506"/>